<dbReference type="SUPFAM" id="SSF52540">
    <property type="entry name" value="P-loop containing nucleoside triphosphate hydrolases"/>
    <property type="match status" value="1"/>
</dbReference>
<name>A0A172UUP8_9MYCO</name>
<reference evidence="2 3" key="1">
    <citation type="submission" date="2016-05" db="EMBL/GenBank/DDBJ databases">
        <title>Complete genome sequence of a phthalic acid esters degrading Mycobacterium sp. YC-RL4.</title>
        <authorList>
            <person name="Ren L."/>
            <person name="Fan S."/>
            <person name="Ruth N."/>
            <person name="Jia Y."/>
            <person name="Wang J."/>
            <person name="Qiao C."/>
        </authorList>
    </citation>
    <scope>NUCLEOTIDE SEQUENCE [LARGE SCALE GENOMIC DNA]</scope>
    <source>
        <strain evidence="2 3">YC-RL4</strain>
    </source>
</reference>
<proteinExistence type="predicted"/>
<dbReference type="AlphaFoldDB" id="A0A172UUP8"/>
<evidence type="ECO:0000256" key="1">
    <source>
        <dbReference type="SAM" id="MobiDB-lite"/>
    </source>
</evidence>
<dbReference type="Gene3D" id="3.40.50.300">
    <property type="entry name" value="P-loop containing nucleotide triphosphate hydrolases"/>
    <property type="match status" value="1"/>
</dbReference>
<organism evidence="2 3">
    <name type="scientific">Mycobacterium adipatum</name>
    <dbReference type="NCBI Taxonomy" id="1682113"/>
    <lineage>
        <taxon>Bacteria</taxon>
        <taxon>Bacillati</taxon>
        <taxon>Actinomycetota</taxon>
        <taxon>Actinomycetes</taxon>
        <taxon>Mycobacteriales</taxon>
        <taxon>Mycobacteriaceae</taxon>
        <taxon>Mycobacterium</taxon>
    </lineage>
</organism>
<dbReference type="RefSeq" id="WP_068002614.1">
    <property type="nucleotide sequence ID" value="NZ_CP015596.1"/>
</dbReference>
<gene>
    <name evidence="2" type="ORF">A7U43_13180</name>
</gene>
<protein>
    <submittedName>
        <fullName evidence="2">Uncharacterized protein</fullName>
    </submittedName>
</protein>
<keyword evidence="3" id="KW-1185">Reference proteome</keyword>
<dbReference type="InterPro" id="IPR027417">
    <property type="entry name" value="P-loop_NTPase"/>
</dbReference>
<evidence type="ECO:0000313" key="3">
    <source>
        <dbReference type="Proteomes" id="UP000077143"/>
    </source>
</evidence>
<dbReference type="OrthoDB" id="2531964at2"/>
<accession>A0A172UUP8</accession>
<sequence length="438" mass="49129">MFKKSTEVFGVSTEILKDSYVDRGDLDSKIESYLERDNHIAIRGASKSGKSWLRQRILNDPIKIQCRLEKTVTDIYREALGQLGVKLETSATKSSTLEGAVEAETELGINLIGKVKAKLGFSGAKTSETTTEKLRQNINDLDFVCELIKESGRRLVIEDFHYLDQAERQKFSFDMKSMWDLGLYIVVVGVWSDNNLLLHLNPDLTGRVREVPVIWTDPDLRKILDRGCAALNVHMSHEVREKLVDISYGNAGILQRITIDTLDHAGIYERKLTSQQVTDVGHVEAAAMFYAEELNTVYQKFAQNVANGIRRRNNATGIYAHAMAAVLDEPDEKLIAGIPQQDIYAVAHAREDRIKRGNLTTALGNIERLQVDSDGRGLVLSYAEGRVRVVDHQLLLYRRFATVRWPWEDMIAEADASGEEDRYTATSDAAADNPATDG</sequence>
<dbReference type="EMBL" id="CP015596">
    <property type="protein sequence ID" value="ANE82879.1"/>
    <property type="molecule type" value="Genomic_DNA"/>
</dbReference>
<dbReference type="KEGG" id="madi:A7U43_13180"/>
<evidence type="ECO:0000313" key="2">
    <source>
        <dbReference type="EMBL" id="ANE82879.1"/>
    </source>
</evidence>
<dbReference type="STRING" id="1682113.A7U43_13180"/>
<dbReference type="Proteomes" id="UP000077143">
    <property type="component" value="Chromosome"/>
</dbReference>
<feature type="region of interest" description="Disordered" evidence="1">
    <location>
        <begin position="416"/>
        <end position="438"/>
    </location>
</feature>